<name>A0A0F7CHE2_PAEDU</name>
<accession>A0A0F7CHE2</accession>
<evidence type="ECO:0000313" key="1">
    <source>
        <dbReference type="EMBL" id="AKG34381.1"/>
    </source>
</evidence>
<dbReference type="OrthoDB" id="2611871at2"/>
<dbReference type="SUPFAM" id="SSF81593">
    <property type="entry name" value="Nucleotidyltransferase substrate binding subunit/domain"/>
    <property type="match status" value="1"/>
</dbReference>
<reference evidence="1 2" key="1">
    <citation type="submission" date="2015-03" db="EMBL/GenBank/DDBJ databases">
        <authorList>
            <person name="Abdul Halim M."/>
        </authorList>
    </citation>
    <scope>NUCLEOTIDE SEQUENCE [LARGE SCALE GENOMIC DNA]</scope>
    <source>
        <strain evidence="1 2">ATCC 35681</strain>
    </source>
</reference>
<dbReference type="RefSeq" id="WP_025694148.1">
    <property type="nucleotide sequence ID" value="NZ_ASQQ01000084.1"/>
</dbReference>
<protein>
    <recommendedName>
        <fullName evidence="3">HEPN domain-containing protein</fullName>
    </recommendedName>
</protein>
<organism evidence="1 2">
    <name type="scientific">Paenibacillus durus ATCC 35681</name>
    <dbReference type="NCBI Taxonomy" id="1333534"/>
    <lineage>
        <taxon>Bacteria</taxon>
        <taxon>Bacillati</taxon>
        <taxon>Bacillota</taxon>
        <taxon>Bacilli</taxon>
        <taxon>Bacillales</taxon>
        <taxon>Paenibacillaceae</taxon>
        <taxon>Paenibacillus</taxon>
    </lineage>
</organism>
<proteinExistence type="predicted"/>
<evidence type="ECO:0008006" key="3">
    <source>
        <dbReference type="Google" id="ProtNLM"/>
    </source>
</evidence>
<reference evidence="1 2" key="2">
    <citation type="journal article" date="2016" name="Genome Announc.">
        <title>Genome Sequence of a Gram-Positive Diazotroph, Paenibacillus durus Type Strain ATCC 35681.</title>
        <authorList>
            <person name="Halim M.A."/>
            <person name="Rahman A.Y."/>
            <person name="Sim K.S."/>
            <person name="Yam H.C."/>
            <person name="Rahim A.A."/>
            <person name="Ghazali A.H."/>
            <person name="Najimudin N."/>
        </authorList>
    </citation>
    <scope>NUCLEOTIDE SEQUENCE [LARGE SCALE GENOMIC DNA]</scope>
    <source>
        <strain evidence="1 2">ATCC 35681</strain>
    </source>
</reference>
<dbReference type="PATRIC" id="fig|1333534.5.peg.1570"/>
<dbReference type="Proteomes" id="UP000034189">
    <property type="component" value="Chromosome"/>
</dbReference>
<dbReference type="AlphaFoldDB" id="A0A0F7CHE2"/>
<dbReference type="EMBL" id="CP011114">
    <property type="protein sequence ID" value="AKG34381.1"/>
    <property type="molecule type" value="Genomic_DNA"/>
</dbReference>
<sequence>MAYTVIETGFEKFRDNYRDALGYHRRAEQFQREDRGYSLVFNVACVALERYLVAMCYLYDAPPLNHNYICLMNAVETVVDFPADLNKEIRSLDFIFGICSLEDYFHETPELVDVTRVLAMCEAVRALFDQEKIQAVSDALNLEQAGQTG</sequence>
<dbReference type="HOGENOM" id="CLU_1833228_0_0_9"/>
<evidence type="ECO:0000313" key="2">
    <source>
        <dbReference type="Proteomes" id="UP000034189"/>
    </source>
</evidence>
<gene>
    <name evidence="1" type="ORF">VK70_07170</name>
</gene>